<evidence type="ECO:0000256" key="6">
    <source>
        <dbReference type="RuleBase" id="RU003785"/>
    </source>
</evidence>
<dbReference type="GO" id="GO:0052381">
    <property type="term" value="F:tRNA dimethylallyltransferase activity"/>
    <property type="evidence" value="ECO:0007669"/>
    <property type="project" value="InterPro"/>
</dbReference>
<keyword evidence="2 6" id="KW-0808">Transferase</keyword>
<keyword evidence="3" id="KW-0203">Cytokinin biosynthesis</keyword>
<dbReference type="Gene3D" id="3.40.50.300">
    <property type="entry name" value="P-loop containing nucleotide triphosphate hydrolases"/>
    <property type="match status" value="1"/>
</dbReference>
<dbReference type="InterPro" id="IPR018022">
    <property type="entry name" value="IPT"/>
</dbReference>
<accession>A0A834ZYR0</accession>
<dbReference type="SUPFAM" id="SSF52540">
    <property type="entry name" value="P-loop containing nucleoside triphosphate hydrolases"/>
    <property type="match status" value="1"/>
</dbReference>
<sequence length="421" mass="47783">MGATGAGKSRLAVDLAAHFAGVEVVSADSMQVYRGLDVLTNKVPLHEQKGVPHHLLSVIDPSVEFTCRDFRDHAVPIIQEILDRGGLPVIVGGTNFYIQALVSPFLFDDMAQDMQDCTLSDRLDGLGLINDDVGCGYERLKQIDPLAAQRIHPNDHRKIRRYLELYATTGALPSNLFQGETAKKWGRTSNSRFDCCFLWVDADLQVLDNYVNQRVDCMMDAGLLDEVCGIYDPDAVYTQGLRQAIGVREFDEFFRQYLTRKESDKDRAVFSTNMLTVHDDQLKRLLDEAVSQLKTNTRRLVRRQRRRLHRLSKDFGWNLHRVDATRAFCCTTGDSWDKGVVEHCAAVVKRFLSEDTAGLASTSASDGIGERELWTQYVCEACDKRVLRGAHEWEQHRQGRGHRKRVQRLKQNKSLIRPSES</sequence>
<evidence type="ECO:0000313" key="8">
    <source>
        <dbReference type="EMBL" id="KAF8642195.1"/>
    </source>
</evidence>
<dbReference type="Proteomes" id="UP000636709">
    <property type="component" value="Unassembled WGS sequence"/>
</dbReference>
<dbReference type="GO" id="GO:0005524">
    <property type="term" value="F:ATP binding"/>
    <property type="evidence" value="ECO:0007669"/>
    <property type="project" value="UniProtKB-KW"/>
</dbReference>
<comment type="caution">
    <text evidence="8">The sequence shown here is derived from an EMBL/GenBank/DDBJ whole genome shotgun (WGS) entry which is preliminary data.</text>
</comment>
<dbReference type="SUPFAM" id="SSF57667">
    <property type="entry name" value="beta-beta-alpha zinc fingers"/>
    <property type="match status" value="1"/>
</dbReference>
<dbReference type="InterPro" id="IPR027417">
    <property type="entry name" value="P-loop_NTPase"/>
</dbReference>
<dbReference type="InterPro" id="IPR036236">
    <property type="entry name" value="Znf_C2H2_sf"/>
</dbReference>
<evidence type="ECO:0000256" key="7">
    <source>
        <dbReference type="SAM" id="MobiDB-lite"/>
    </source>
</evidence>
<evidence type="ECO:0000256" key="3">
    <source>
        <dbReference type="ARBA" id="ARBA00022712"/>
    </source>
</evidence>
<keyword evidence="5 6" id="KW-0067">ATP-binding</keyword>
<name>A0A834ZYR0_9POAL</name>
<evidence type="ECO:0000256" key="2">
    <source>
        <dbReference type="ARBA" id="ARBA00022679"/>
    </source>
</evidence>
<dbReference type="GO" id="GO:0009691">
    <property type="term" value="P:cytokinin biosynthetic process"/>
    <property type="evidence" value="ECO:0007669"/>
    <property type="project" value="UniProtKB-KW"/>
</dbReference>
<evidence type="ECO:0000256" key="5">
    <source>
        <dbReference type="ARBA" id="ARBA00022840"/>
    </source>
</evidence>
<keyword evidence="4 6" id="KW-0547">Nucleotide-binding</keyword>
<dbReference type="AlphaFoldDB" id="A0A834ZYR0"/>
<proteinExistence type="inferred from homology"/>
<gene>
    <name evidence="8" type="ORF">HU200_067458</name>
</gene>
<feature type="compositionally biased region" description="Basic residues" evidence="7">
    <location>
        <begin position="398"/>
        <end position="411"/>
    </location>
</feature>
<reference evidence="8" key="1">
    <citation type="submission" date="2020-07" db="EMBL/GenBank/DDBJ databases">
        <title>Genome sequence and genetic diversity analysis of an under-domesticated orphan crop, white fonio (Digitaria exilis).</title>
        <authorList>
            <person name="Bennetzen J.L."/>
            <person name="Chen S."/>
            <person name="Ma X."/>
            <person name="Wang X."/>
            <person name="Yssel A.E.J."/>
            <person name="Chaluvadi S.R."/>
            <person name="Johnson M."/>
            <person name="Gangashetty P."/>
            <person name="Hamidou F."/>
            <person name="Sanogo M.D."/>
            <person name="Zwaenepoel A."/>
            <person name="Wallace J."/>
            <person name="Van De Peer Y."/>
            <person name="Van Deynze A."/>
        </authorList>
    </citation>
    <scope>NUCLEOTIDE SEQUENCE</scope>
    <source>
        <tissue evidence="8">Leaves</tissue>
    </source>
</reference>
<evidence type="ECO:0000256" key="4">
    <source>
        <dbReference type="ARBA" id="ARBA00022741"/>
    </source>
</evidence>
<dbReference type="PANTHER" id="PTHR11088">
    <property type="entry name" value="TRNA DIMETHYLALLYLTRANSFERASE"/>
    <property type="match status" value="1"/>
</dbReference>
<dbReference type="PANTHER" id="PTHR11088:SF82">
    <property type="entry name" value="TRNA DIMETHYLALLYLTRANSFERASE 2"/>
    <property type="match status" value="1"/>
</dbReference>
<dbReference type="EMBL" id="JACEFO010003293">
    <property type="protein sequence ID" value="KAF8642195.1"/>
    <property type="molecule type" value="Genomic_DNA"/>
</dbReference>
<dbReference type="GO" id="GO:0006400">
    <property type="term" value="P:tRNA modification"/>
    <property type="evidence" value="ECO:0007669"/>
    <property type="project" value="TreeGrafter"/>
</dbReference>
<comment type="similarity">
    <text evidence="1 6">Belongs to the IPP transferase family.</text>
</comment>
<dbReference type="Gene3D" id="1.10.20.140">
    <property type="match status" value="1"/>
</dbReference>
<feature type="region of interest" description="Disordered" evidence="7">
    <location>
        <begin position="393"/>
        <end position="421"/>
    </location>
</feature>
<dbReference type="Pfam" id="PF01715">
    <property type="entry name" value="IPPT"/>
    <property type="match status" value="1"/>
</dbReference>
<dbReference type="FunFam" id="1.10.20.140:FF:000006">
    <property type="entry name" value="tRNA dimethylallyltransferase"/>
    <property type="match status" value="1"/>
</dbReference>
<evidence type="ECO:0000256" key="1">
    <source>
        <dbReference type="ARBA" id="ARBA00005842"/>
    </source>
</evidence>
<dbReference type="NCBIfam" id="TIGR00174">
    <property type="entry name" value="miaA"/>
    <property type="match status" value="1"/>
</dbReference>
<dbReference type="HAMAP" id="MF_00185">
    <property type="entry name" value="IPP_trans"/>
    <property type="match status" value="1"/>
</dbReference>
<evidence type="ECO:0000313" key="9">
    <source>
        <dbReference type="Proteomes" id="UP000636709"/>
    </source>
</evidence>
<dbReference type="Gene3D" id="3.30.160.60">
    <property type="entry name" value="Classic Zinc Finger"/>
    <property type="match status" value="1"/>
</dbReference>
<dbReference type="InterPro" id="IPR039657">
    <property type="entry name" value="Dimethylallyltransferase"/>
</dbReference>
<dbReference type="FunFam" id="3.30.160.60:FF:002405">
    <property type="entry name" value="tRNA dimethylallyltransferase"/>
    <property type="match status" value="1"/>
</dbReference>
<keyword evidence="9" id="KW-1185">Reference proteome</keyword>
<dbReference type="GO" id="GO:0005739">
    <property type="term" value="C:mitochondrion"/>
    <property type="evidence" value="ECO:0007669"/>
    <property type="project" value="TreeGrafter"/>
</dbReference>
<protein>
    <submittedName>
        <fullName evidence="8">Uncharacterized protein</fullName>
    </submittedName>
</protein>
<dbReference type="OrthoDB" id="775260at2759"/>
<organism evidence="8 9">
    <name type="scientific">Digitaria exilis</name>
    <dbReference type="NCBI Taxonomy" id="1010633"/>
    <lineage>
        <taxon>Eukaryota</taxon>
        <taxon>Viridiplantae</taxon>
        <taxon>Streptophyta</taxon>
        <taxon>Embryophyta</taxon>
        <taxon>Tracheophyta</taxon>
        <taxon>Spermatophyta</taxon>
        <taxon>Magnoliopsida</taxon>
        <taxon>Liliopsida</taxon>
        <taxon>Poales</taxon>
        <taxon>Poaceae</taxon>
        <taxon>PACMAD clade</taxon>
        <taxon>Panicoideae</taxon>
        <taxon>Panicodae</taxon>
        <taxon>Paniceae</taxon>
        <taxon>Anthephorinae</taxon>
        <taxon>Digitaria</taxon>
    </lineage>
</organism>